<dbReference type="InterPro" id="IPR002656">
    <property type="entry name" value="Acyl_transf_3_dom"/>
</dbReference>
<reference evidence="3" key="1">
    <citation type="journal article" date="2019" name="PLoS Negl. Trop. Dis.">
        <title>Revisiting the worldwide diversity of Leptospira species in the environment.</title>
        <authorList>
            <person name="Vincent A.T."/>
            <person name="Schiettekatte O."/>
            <person name="Bourhy P."/>
            <person name="Veyrier F.J."/>
            <person name="Picardeau M."/>
        </authorList>
    </citation>
    <scope>NUCLEOTIDE SEQUENCE [LARGE SCALE GENOMIC DNA]</scope>
    <source>
        <strain evidence="3">201702455</strain>
    </source>
</reference>
<keyword evidence="4" id="KW-1185">Reference proteome</keyword>
<keyword evidence="1" id="KW-0812">Transmembrane</keyword>
<dbReference type="GO" id="GO:0016020">
    <property type="term" value="C:membrane"/>
    <property type="evidence" value="ECO:0007669"/>
    <property type="project" value="TreeGrafter"/>
</dbReference>
<evidence type="ECO:0000313" key="4">
    <source>
        <dbReference type="Proteomes" id="UP000297762"/>
    </source>
</evidence>
<dbReference type="GO" id="GO:0009103">
    <property type="term" value="P:lipopolysaccharide biosynthetic process"/>
    <property type="evidence" value="ECO:0007669"/>
    <property type="project" value="TreeGrafter"/>
</dbReference>
<keyword evidence="1" id="KW-1133">Transmembrane helix</keyword>
<evidence type="ECO:0000256" key="1">
    <source>
        <dbReference type="SAM" id="Phobius"/>
    </source>
</evidence>
<gene>
    <name evidence="3" type="ORF">EHQ64_00580</name>
</gene>
<feature type="transmembrane region" description="Helical" evidence="1">
    <location>
        <begin position="321"/>
        <end position="340"/>
    </location>
</feature>
<dbReference type="PANTHER" id="PTHR23028:SF53">
    <property type="entry name" value="ACYL_TRANSF_3 DOMAIN-CONTAINING PROTEIN"/>
    <property type="match status" value="1"/>
</dbReference>
<evidence type="ECO:0000313" key="3">
    <source>
        <dbReference type="EMBL" id="TGL65800.1"/>
    </source>
</evidence>
<feature type="transmembrane region" description="Helical" evidence="1">
    <location>
        <begin position="167"/>
        <end position="183"/>
    </location>
</feature>
<dbReference type="InterPro" id="IPR050879">
    <property type="entry name" value="Acyltransferase_3"/>
</dbReference>
<dbReference type="EMBL" id="RQGF01000004">
    <property type="protein sequence ID" value="TGL65800.1"/>
    <property type="molecule type" value="Genomic_DNA"/>
</dbReference>
<organism evidence="3 4">
    <name type="scientific">Leptospira sarikeiensis</name>
    <dbReference type="NCBI Taxonomy" id="2484943"/>
    <lineage>
        <taxon>Bacteria</taxon>
        <taxon>Pseudomonadati</taxon>
        <taxon>Spirochaetota</taxon>
        <taxon>Spirochaetia</taxon>
        <taxon>Leptospirales</taxon>
        <taxon>Leptospiraceae</taxon>
        <taxon>Leptospira</taxon>
    </lineage>
</organism>
<feature type="transmembrane region" description="Helical" evidence="1">
    <location>
        <begin position="251"/>
        <end position="269"/>
    </location>
</feature>
<dbReference type="PANTHER" id="PTHR23028">
    <property type="entry name" value="ACETYLTRANSFERASE"/>
    <property type="match status" value="1"/>
</dbReference>
<keyword evidence="3" id="KW-0808">Transferase</keyword>
<dbReference type="OrthoDB" id="9767863at2"/>
<proteinExistence type="predicted"/>
<keyword evidence="3" id="KW-0012">Acyltransferase</keyword>
<keyword evidence="1" id="KW-0472">Membrane</keyword>
<feature type="transmembrane region" description="Helical" evidence="1">
    <location>
        <begin position="346"/>
        <end position="371"/>
    </location>
</feature>
<dbReference type="Pfam" id="PF01757">
    <property type="entry name" value="Acyl_transf_3"/>
    <property type="match status" value="1"/>
</dbReference>
<protein>
    <submittedName>
        <fullName evidence="3">Acyltransferase</fullName>
    </submittedName>
</protein>
<feature type="transmembrane region" description="Helical" evidence="1">
    <location>
        <begin position="96"/>
        <end position="113"/>
    </location>
</feature>
<dbReference type="Proteomes" id="UP000297762">
    <property type="component" value="Unassembled WGS sequence"/>
</dbReference>
<dbReference type="AlphaFoldDB" id="A0A4R9KHB2"/>
<dbReference type="GO" id="GO:0016747">
    <property type="term" value="F:acyltransferase activity, transferring groups other than amino-acyl groups"/>
    <property type="evidence" value="ECO:0007669"/>
    <property type="project" value="InterPro"/>
</dbReference>
<feature type="transmembrane region" description="Helical" evidence="1">
    <location>
        <begin position="190"/>
        <end position="210"/>
    </location>
</feature>
<sequence length="394" mass="46235">MKFLPFLFEKREDEHPALNGLRAFSIFLVILFHMGIIFKSDDPRIIWFLQNLRTGVDLFFMLSGFLIYGGLLNEYKRTSKLDLKSFYLKRTLRIMPAYYFCILINYIQAKSAYKLLDKIPTPTQAEIVAHQKLGITLSNTWGDVLYISNYFKERLFQFGWSLSVEEQFYLIVPSLCLFLLFKVKENVRRTILVILFFIPLIIRVVYHFIGIDRILVEVHTETRFDFLILGMLIAELTRWKPEFFQKSTYKTGLLFSVGLLAVLIFTFQLKRTGANSIFIFTLFQLGYGLLFTITLVEGSFWNKIFSLSVFRPVARTSYTMYLWHDPFIGLAIFTLFGKNFSPQTSIWAFLLIGIYATALIFLLCIPIFYAIERPFLALKDFLIRRLKSKKEINI</sequence>
<feature type="domain" description="Acyltransferase 3" evidence="2">
    <location>
        <begin position="17"/>
        <end position="363"/>
    </location>
</feature>
<dbReference type="RefSeq" id="WP_135647536.1">
    <property type="nucleotide sequence ID" value="NZ_RQGF01000004.1"/>
</dbReference>
<comment type="caution">
    <text evidence="3">The sequence shown here is derived from an EMBL/GenBank/DDBJ whole genome shotgun (WGS) entry which is preliminary data.</text>
</comment>
<feature type="transmembrane region" description="Helical" evidence="1">
    <location>
        <begin position="21"/>
        <end position="38"/>
    </location>
</feature>
<name>A0A4R9KHB2_9LEPT</name>
<accession>A0A4R9KHB2</accession>
<feature type="transmembrane region" description="Helical" evidence="1">
    <location>
        <begin position="58"/>
        <end position="75"/>
    </location>
</feature>
<feature type="transmembrane region" description="Helical" evidence="1">
    <location>
        <begin position="275"/>
        <end position="300"/>
    </location>
</feature>
<evidence type="ECO:0000259" key="2">
    <source>
        <dbReference type="Pfam" id="PF01757"/>
    </source>
</evidence>